<evidence type="ECO:0000313" key="3">
    <source>
        <dbReference type="Proteomes" id="UP000236291"/>
    </source>
</evidence>
<sequence>SYTIDQLREFKRELCTEITTKKDANVVEDIHFHSKELRDALLS</sequence>
<comment type="caution">
    <text evidence="2">The sequence shown here is derived from an EMBL/GenBank/DDBJ whole genome shotgun (WGS) entry which is preliminary data.</text>
</comment>
<dbReference type="Proteomes" id="UP000236291">
    <property type="component" value="Unassembled WGS sequence"/>
</dbReference>
<reference evidence="2 3" key="1">
    <citation type="journal article" date="2014" name="Am. J. Bot.">
        <title>Genome assembly and annotation for red clover (Trifolium pratense; Fabaceae).</title>
        <authorList>
            <person name="Istvanek J."/>
            <person name="Jaros M."/>
            <person name="Krenek A."/>
            <person name="Repkova J."/>
        </authorList>
    </citation>
    <scope>NUCLEOTIDE SEQUENCE [LARGE SCALE GENOMIC DNA]</scope>
    <source>
        <strain evidence="3">cv. Tatra</strain>
        <tissue evidence="2">Young leaves</tissue>
    </source>
</reference>
<feature type="non-terminal residue" evidence="2">
    <location>
        <position position="1"/>
    </location>
</feature>
<name>A0A2K3PGA7_TRIPR</name>
<evidence type="ECO:0000313" key="2">
    <source>
        <dbReference type="EMBL" id="PNY14284.1"/>
    </source>
</evidence>
<proteinExistence type="predicted"/>
<organism evidence="2 3">
    <name type="scientific">Trifolium pratense</name>
    <name type="common">Red clover</name>
    <dbReference type="NCBI Taxonomy" id="57577"/>
    <lineage>
        <taxon>Eukaryota</taxon>
        <taxon>Viridiplantae</taxon>
        <taxon>Streptophyta</taxon>
        <taxon>Embryophyta</taxon>
        <taxon>Tracheophyta</taxon>
        <taxon>Spermatophyta</taxon>
        <taxon>Magnoliopsida</taxon>
        <taxon>eudicotyledons</taxon>
        <taxon>Gunneridae</taxon>
        <taxon>Pentapetalae</taxon>
        <taxon>rosids</taxon>
        <taxon>fabids</taxon>
        <taxon>Fabales</taxon>
        <taxon>Fabaceae</taxon>
        <taxon>Papilionoideae</taxon>
        <taxon>50 kb inversion clade</taxon>
        <taxon>NPAAA clade</taxon>
        <taxon>Hologalegina</taxon>
        <taxon>IRL clade</taxon>
        <taxon>Trifolieae</taxon>
        <taxon>Trifolium</taxon>
    </lineage>
</organism>
<evidence type="ECO:0000313" key="1">
    <source>
        <dbReference type="EMBL" id="PNX57273.1"/>
    </source>
</evidence>
<reference evidence="2 3" key="2">
    <citation type="journal article" date="2017" name="Front. Plant Sci.">
        <title>Gene Classification and Mining of Molecular Markers Useful in Red Clover (Trifolium pratense) Breeding.</title>
        <authorList>
            <person name="Istvanek J."/>
            <person name="Dluhosova J."/>
            <person name="Dluhos P."/>
            <person name="Patkova L."/>
            <person name="Nedelnik J."/>
            <person name="Repkova J."/>
        </authorList>
    </citation>
    <scope>NUCLEOTIDE SEQUENCE [LARGE SCALE GENOMIC DNA]</scope>
    <source>
        <strain evidence="3">cv. Tatra</strain>
        <tissue evidence="2">Young leaves</tissue>
    </source>
</reference>
<dbReference type="EMBL" id="ASHM01006728">
    <property type="protein sequence ID" value="PNY14284.1"/>
    <property type="molecule type" value="Genomic_DNA"/>
</dbReference>
<dbReference type="AlphaFoldDB" id="A0A2K3PGA7"/>
<protein>
    <submittedName>
        <fullName evidence="2">Uncharacterized protein</fullName>
    </submittedName>
</protein>
<accession>A0A2K3PGA7</accession>
<dbReference type="EMBL" id="ASHM01076266">
    <property type="protein sequence ID" value="PNX57273.1"/>
    <property type="molecule type" value="Genomic_DNA"/>
</dbReference>
<gene>
    <name evidence="2" type="ORF">L195_g010960</name>
    <name evidence="1" type="ORF">L195_g050319</name>
</gene>